<keyword evidence="3" id="KW-1185">Reference proteome</keyword>
<organism evidence="2 3">
    <name type="scientific">Arabis alpina</name>
    <name type="common">Alpine rock-cress</name>
    <dbReference type="NCBI Taxonomy" id="50452"/>
    <lineage>
        <taxon>Eukaryota</taxon>
        <taxon>Viridiplantae</taxon>
        <taxon>Streptophyta</taxon>
        <taxon>Embryophyta</taxon>
        <taxon>Tracheophyta</taxon>
        <taxon>Spermatophyta</taxon>
        <taxon>Magnoliopsida</taxon>
        <taxon>eudicotyledons</taxon>
        <taxon>Gunneridae</taxon>
        <taxon>Pentapetalae</taxon>
        <taxon>rosids</taxon>
        <taxon>malvids</taxon>
        <taxon>Brassicales</taxon>
        <taxon>Brassicaceae</taxon>
        <taxon>Arabideae</taxon>
        <taxon>Arabis</taxon>
    </lineage>
</organism>
<evidence type="ECO:0000313" key="3">
    <source>
        <dbReference type="Proteomes" id="UP000029120"/>
    </source>
</evidence>
<accession>A0A087GC63</accession>
<reference evidence="3" key="1">
    <citation type="journal article" date="2015" name="Nat. Plants">
        <title>Genome expansion of Arabis alpina linked with retrotransposition and reduced symmetric DNA methylation.</title>
        <authorList>
            <person name="Willing E.M."/>
            <person name="Rawat V."/>
            <person name="Mandakova T."/>
            <person name="Maumus F."/>
            <person name="James G.V."/>
            <person name="Nordstroem K.J."/>
            <person name="Becker C."/>
            <person name="Warthmann N."/>
            <person name="Chica C."/>
            <person name="Szarzynska B."/>
            <person name="Zytnicki M."/>
            <person name="Albani M.C."/>
            <person name="Kiefer C."/>
            <person name="Bergonzi S."/>
            <person name="Castaings L."/>
            <person name="Mateos J.L."/>
            <person name="Berns M.C."/>
            <person name="Bujdoso N."/>
            <person name="Piofczyk T."/>
            <person name="de Lorenzo L."/>
            <person name="Barrero-Sicilia C."/>
            <person name="Mateos I."/>
            <person name="Piednoel M."/>
            <person name="Hagmann J."/>
            <person name="Chen-Min-Tao R."/>
            <person name="Iglesias-Fernandez R."/>
            <person name="Schuster S.C."/>
            <person name="Alonso-Blanco C."/>
            <person name="Roudier F."/>
            <person name="Carbonero P."/>
            <person name="Paz-Ares J."/>
            <person name="Davis S.J."/>
            <person name="Pecinka A."/>
            <person name="Quesneville H."/>
            <person name="Colot V."/>
            <person name="Lysak M.A."/>
            <person name="Weigel D."/>
            <person name="Coupland G."/>
            <person name="Schneeberger K."/>
        </authorList>
    </citation>
    <scope>NUCLEOTIDE SEQUENCE [LARGE SCALE GENOMIC DNA]</scope>
    <source>
        <strain evidence="3">cv. Pajares</strain>
    </source>
</reference>
<dbReference type="Gramene" id="KFK27465">
    <property type="protein sequence ID" value="KFK27465"/>
    <property type="gene ID" value="AALP_AA8G386700"/>
</dbReference>
<evidence type="ECO:0000313" key="2">
    <source>
        <dbReference type="EMBL" id="KFK27465.1"/>
    </source>
</evidence>
<gene>
    <name evidence="2" type="ordered locus">AALP_Aa8g386700</name>
</gene>
<dbReference type="AlphaFoldDB" id="A0A087GC63"/>
<protein>
    <submittedName>
        <fullName evidence="2">Uncharacterized protein</fullName>
    </submittedName>
</protein>
<sequence>MPNIKTFQLLPGDKDIGAMQQQESLLVPSQDSSLSSRHQEDQSKRYPNHQEQEQEKLQDGSGRKRKWECEDEASHVETPRKSNIRSYCPPRTPRKPKATPAMKGRAMWFKRSVVFLDVAREVESMFPPSVLQDFGGSGSKLVIPHIRNHIM</sequence>
<name>A0A087GC63_ARAAL</name>
<feature type="region of interest" description="Disordered" evidence="1">
    <location>
        <begin position="1"/>
        <end position="101"/>
    </location>
</feature>
<dbReference type="EMBL" id="CM002876">
    <property type="protein sequence ID" value="KFK27465.1"/>
    <property type="molecule type" value="Genomic_DNA"/>
</dbReference>
<evidence type="ECO:0000256" key="1">
    <source>
        <dbReference type="SAM" id="MobiDB-lite"/>
    </source>
</evidence>
<feature type="compositionally biased region" description="Polar residues" evidence="1">
    <location>
        <begin position="19"/>
        <end position="36"/>
    </location>
</feature>
<dbReference type="OrthoDB" id="1933617at2759"/>
<proteinExistence type="predicted"/>
<dbReference type="Proteomes" id="UP000029120">
    <property type="component" value="Chromosome 8"/>
</dbReference>
<dbReference type="OMA" id="KRKWECE"/>
<feature type="compositionally biased region" description="Basic and acidic residues" evidence="1">
    <location>
        <begin position="37"/>
        <end position="62"/>
    </location>
</feature>